<dbReference type="EC" id="3.2.1.2" evidence="4"/>
<keyword evidence="4" id="KW-0378">Hydrolase</keyword>
<evidence type="ECO:0000256" key="4">
    <source>
        <dbReference type="RuleBase" id="RU000509"/>
    </source>
</evidence>
<keyword evidence="7" id="KW-1185">Reference proteome</keyword>
<dbReference type="Gene3D" id="3.20.20.80">
    <property type="entry name" value="Glycosidases"/>
    <property type="match status" value="1"/>
</dbReference>
<gene>
    <name evidence="6" type="ORF">C1H46_003828</name>
</gene>
<dbReference type="InterPro" id="IPR017853">
    <property type="entry name" value="GH"/>
</dbReference>
<protein>
    <recommendedName>
        <fullName evidence="4">Beta-amylase</fullName>
        <ecNumber evidence="4">3.2.1.2</ecNumber>
    </recommendedName>
</protein>
<dbReference type="PANTHER" id="PTHR31352">
    <property type="entry name" value="BETA-AMYLASE 1, CHLOROPLASTIC"/>
    <property type="match status" value="1"/>
</dbReference>
<dbReference type="AlphaFoldDB" id="A0A540NJC8"/>
<sequence>MVLRKVEQLSKVVKELRRDVKEKHAEEKTKTVVEEEEEEEEDKSKEEEEEEKGGENKVDEKNGLEGGEEKPVGEDGNEDEEIRAEGKRGEGVGVADEYEDLKSSDDDNEKVIYTLKGKQEGIISEIKVGLGPCGELRYPSYPEQHGWKYPCIGEFQCYDRYLMKNLTQAAEARGHSFCARVPDNAGDYDSYYGRLFLNWYSRVLIDLGDRVLALASLAFEGTRIATKVLNAANSYFSLPLYSLLAPVATQREGKGRVGISPPWITSPNTNAAIHDDQYVLT</sequence>
<comment type="catalytic activity">
    <reaction evidence="4">
        <text>Hydrolysis of (1-&gt;4)-alpha-D-glucosidic linkages in polysaccharides so as to remove successive maltose units from the non-reducing ends of the chains.</text>
        <dbReference type="EC" id="3.2.1.2"/>
    </reaction>
</comment>
<feature type="region of interest" description="Disordered" evidence="5">
    <location>
        <begin position="15"/>
        <end position="103"/>
    </location>
</feature>
<dbReference type="Proteomes" id="UP000315295">
    <property type="component" value="Unassembled WGS sequence"/>
</dbReference>
<evidence type="ECO:0000313" key="6">
    <source>
        <dbReference type="EMBL" id="TQE10590.1"/>
    </source>
</evidence>
<evidence type="ECO:0000256" key="5">
    <source>
        <dbReference type="SAM" id="MobiDB-lite"/>
    </source>
</evidence>
<proteinExistence type="inferred from homology"/>
<dbReference type="EMBL" id="VIEB01000039">
    <property type="protein sequence ID" value="TQE10590.1"/>
    <property type="molecule type" value="Genomic_DNA"/>
</dbReference>
<name>A0A540NJC8_MALBA</name>
<comment type="caution">
    <text evidence="6">The sequence shown here is derived from an EMBL/GenBank/DDBJ whole genome shotgun (WGS) entry which is preliminary data.</text>
</comment>
<comment type="similarity">
    <text evidence="1 4">Belongs to the glycosyl hydrolase 14 family.</text>
</comment>
<dbReference type="Pfam" id="PF01373">
    <property type="entry name" value="Glyco_hydro_14"/>
    <property type="match status" value="1"/>
</dbReference>
<reference evidence="6 7" key="1">
    <citation type="journal article" date="2019" name="G3 (Bethesda)">
        <title>Sequencing of a Wild Apple (Malus baccata) Genome Unravels the Differences Between Cultivated and Wild Apple Species Regarding Disease Resistance and Cold Tolerance.</title>
        <authorList>
            <person name="Chen X."/>
        </authorList>
    </citation>
    <scope>NUCLEOTIDE SEQUENCE [LARGE SCALE GENOMIC DNA]</scope>
    <source>
        <strain evidence="7">cv. Shandingzi</strain>
        <tissue evidence="6">Leaves</tissue>
    </source>
</reference>
<feature type="compositionally biased region" description="Acidic residues" evidence="5">
    <location>
        <begin position="34"/>
        <end position="52"/>
    </location>
</feature>
<evidence type="ECO:0000256" key="1">
    <source>
        <dbReference type="ARBA" id="ARBA00005652"/>
    </source>
</evidence>
<accession>A0A540NJC8</accession>
<organism evidence="6 7">
    <name type="scientific">Malus baccata</name>
    <name type="common">Siberian crab apple</name>
    <name type="synonym">Pyrus baccata</name>
    <dbReference type="NCBI Taxonomy" id="106549"/>
    <lineage>
        <taxon>Eukaryota</taxon>
        <taxon>Viridiplantae</taxon>
        <taxon>Streptophyta</taxon>
        <taxon>Embryophyta</taxon>
        <taxon>Tracheophyta</taxon>
        <taxon>Spermatophyta</taxon>
        <taxon>Magnoliopsida</taxon>
        <taxon>eudicotyledons</taxon>
        <taxon>Gunneridae</taxon>
        <taxon>Pentapetalae</taxon>
        <taxon>rosids</taxon>
        <taxon>fabids</taxon>
        <taxon>Rosales</taxon>
        <taxon>Rosaceae</taxon>
        <taxon>Amygdaloideae</taxon>
        <taxon>Maleae</taxon>
        <taxon>Malus</taxon>
    </lineage>
</organism>
<dbReference type="SUPFAM" id="SSF51445">
    <property type="entry name" value="(Trans)glycosidases"/>
    <property type="match status" value="1"/>
</dbReference>
<keyword evidence="3 4" id="KW-0624">Polysaccharide degradation</keyword>
<feature type="compositionally biased region" description="Basic and acidic residues" evidence="5">
    <location>
        <begin position="15"/>
        <end position="33"/>
    </location>
</feature>
<evidence type="ECO:0000313" key="7">
    <source>
        <dbReference type="Proteomes" id="UP000315295"/>
    </source>
</evidence>
<dbReference type="GO" id="GO:0016161">
    <property type="term" value="F:beta-amylase activity"/>
    <property type="evidence" value="ECO:0007669"/>
    <property type="project" value="UniProtKB-EC"/>
</dbReference>
<dbReference type="GO" id="GO:0000272">
    <property type="term" value="P:polysaccharide catabolic process"/>
    <property type="evidence" value="ECO:0007669"/>
    <property type="project" value="UniProtKB-KW"/>
</dbReference>
<dbReference type="InterPro" id="IPR001554">
    <property type="entry name" value="Glyco_hydro_14"/>
</dbReference>
<keyword evidence="4" id="KW-0326">Glycosidase</keyword>
<keyword evidence="2 4" id="KW-0119">Carbohydrate metabolism</keyword>
<evidence type="ECO:0000256" key="3">
    <source>
        <dbReference type="ARBA" id="ARBA00023326"/>
    </source>
</evidence>
<dbReference type="STRING" id="106549.A0A540NJC8"/>
<evidence type="ECO:0000256" key="2">
    <source>
        <dbReference type="ARBA" id="ARBA00023277"/>
    </source>
</evidence>
<dbReference type="PANTHER" id="PTHR31352:SF59">
    <property type="entry name" value="BETA-AMYLASE"/>
    <property type="match status" value="1"/>
</dbReference>
<feature type="compositionally biased region" description="Basic and acidic residues" evidence="5">
    <location>
        <begin position="53"/>
        <end position="73"/>
    </location>
</feature>